<evidence type="ECO:0000256" key="7">
    <source>
        <dbReference type="ARBA" id="ARBA00023264"/>
    </source>
</evidence>
<protein>
    <recommendedName>
        <fullName evidence="12">Glycerol-3-phosphate dehydrogenase</fullName>
        <ecNumber evidence="12">1.1.1.94</ecNumber>
    </recommendedName>
</protein>
<comment type="catalytic activity">
    <reaction evidence="12">
        <text>sn-glycerol 3-phosphate + NADP(+) = dihydroxyacetone phosphate + NADPH + H(+)</text>
        <dbReference type="Rhea" id="RHEA:11096"/>
        <dbReference type="ChEBI" id="CHEBI:15378"/>
        <dbReference type="ChEBI" id="CHEBI:57597"/>
        <dbReference type="ChEBI" id="CHEBI:57642"/>
        <dbReference type="ChEBI" id="CHEBI:57783"/>
        <dbReference type="ChEBI" id="CHEBI:58349"/>
        <dbReference type="EC" id="1.1.1.94"/>
    </reaction>
</comment>
<name>A0A2P1P6U9_9RICK</name>
<organism evidence="15 16">
    <name type="scientific">Candidatus Phycorickettsia trachydisci</name>
    <dbReference type="NCBI Taxonomy" id="2115978"/>
    <lineage>
        <taxon>Bacteria</taxon>
        <taxon>Pseudomonadati</taxon>
        <taxon>Pseudomonadota</taxon>
        <taxon>Alphaproteobacteria</taxon>
        <taxon>Rickettsiales</taxon>
        <taxon>Rickettsiaceae</taxon>
        <taxon>Candidatus Phycorickettsia</taxon>
    </lineage>
</organism>
<evidence type="ECO:0000256" key="4">
    <source>
        <dbReference type="ARBA" id="ARBA00023002"/>
    </source>
</evidence>
<dbReference type="SUPFAM" id="SSF48179">
    <property type="entry name" value="6-phosphogluconate dehydrogenase C-terminal domain-like"/>
    <property type="match status" value="1"/>
</dbReference>
<keyword evidence="4 11" id="KW-0560">Oxidoreductase</keyword>
<feature type="binding site" evidence="9">
    <location>
        <position position="103"/>
    </location>
    <ligand>
        <name>substrate</name>
    </ligand>
</feature>
<dbReference type="InterPro" id="IPR006109">
    <property type="entry name" value="G3P_DH_NAD-dep_C"/>
</dbReference>
<dbReference type="SUPFAM" id="SSF51735">
    <property type="entry name" value="NAD(P)-binding Rossmann-fold domains"/>
    <property type="match status" value="1"/>
</dbReference>
<dbReference type="PIRSF" id="PIRSF000114">
    <property type="entry name" value="Glycerol-3-P_dh"/>
    <property type="match status" value="1"/>
</dbReference>
<evidence type="ECO:0000259" key="13">
    <source>
        <dbReference type="Pfam" id="PF01210"/>
    </source>
</evidence>
<keyword evidence="5" id="KW-0443">Lipid metabolism</keyword>
<evidence type="ECO:0000313" key="16">
    <source>
        <dbReference type="Proteomes" id="UP000241762"/>
    </source>
</evidence>
<dbReference type="GO" id="GO:0141153">
    <property type="term" value="F:glycerol-3-phosphate dehydrogenase (NADP+) activity"/>
    <property type="evidence" value="ECO:0007669"/>
    <property type="project" value="RHEA"/>
</dbReference>
<dbReference type="OrthoDB" id="9812273at2"/>
<keyword evidence="10 11" id="KW-0520">NAD</keyword>
<dbReference type="GO" id="GO:0051287">
    <property type="term" value="F:NAD binding"/>
    <property type="evidence" value="ECO:0007669"/>
    <property type="project" value="InterPro"/>
</dbReference>
<dbReference type="PANTHER" id="PTHR11728:SF1">
    <property type="entry name" value="GLYCEROL-3-PHOSPHATE DEHYDROGENASE [NAD(+)] 2, CHLOROPLASTIC"/>
    <property type="match status" value="1"/>
</dbReference>
<dbReference type="EMBL" id="CP027845">
    <property type="protein sequence ID" value="AVP86986.1"/>
    <property type="molecule type" value="Genomic_DNA"/>
</dbReference>
<dbReference type="PANTHER" id="PTHR11728">
    <property type="entry name" value="GLYCEROL-3-PHOSPHATE DEHYDROGENASE"/>
    <property type="match status" value="1"/>
</dbReference>
<dbReference type="PRINTS" id="PR00077">
    <property type="entry name" value="GPDHDRGNASE"/>
</dbReference>
<evidence type="ECO:0000256" key="8">
    <source>
        <dbReference type="PIRSR" id="PIRSR000114-1"/>
    </source>
</evidence>
<evidence type="ECO:0000256" key="5">
    <source>
        <dbReference type="ARBA" id="ARBA00023098"/>
    </source>
</evidence>
<dbReference type="InterPro" id="IPR006168">
    <property type="entry name" value="G3P_DH_NAD-dep"/>
</dbReference>
<accession>A0A2P1P6U9</accession>
<keyword evidence="3" id="KW-0547">Nucleotide-binding</keyword>
<dbReference type="Pfam" id="PF01210">
    <property type="entry name" value="NAD_Gly3P_dh_N"/>
    <property type="match status" value="1"/>
</dbReference>
<sequence>MKDSVCILGSGVWGTALAVAMNNKFGRCTLFTKNPATFNSINHSNTNKGFVLDSTIKAELDLEKLNQYQNIIIASPSYSIRQVIKDLQSINLNPEVNLIISTKGLDTVKEQFLSETFKQNFKNQIMVLSGPSFADEVIAGNLTAVNLASEDEALAEKVADILSSDKFIVVPSTDVIGLQLSGIMKNILAILSGILTGLSYGENTKSAILAKGISEIKLFARTLGSNQNSSELGIIGDTLLTALSKKSRNMSFGLNLIQNPNSGHDKLVEGKLAIETLRKIAKKNGVNLQVINLAADCLSLAASKELGRLKSLIDKAFSHVVLEV</sequence>
<gene>
    <name evidence="15" type="ORF">phytr_230</name>
</gene>
<feature type="domain" description="Glycerol-3-phosphate dehydrogenase NAD-dependent C-terminal" evidence="14">
    <location>
        <begin position="174"/>
        <end position="296"/>
    </location>
</feature>
<dbReference type="Proteomes" id="UP000241762">
    <property type="component" value="Chromosome"/>
</dbReference>
<evidence type="ECO:0000256" key="2">
    <source>
        <dbReference type="ARBA" id="ARBA00022516"/>
    </source>
</evidence>
<keyword evidence="2" id="KW-0444">Lipid biosynthesis</keyword>
<dbReference type="GO" id="GO:0008654">
    <property type="term" value="P:phospholipid biosynthetic process"/>
    <property type="evidence" value="ECO:0007669"/>
    <property type="project" value="UniProtKB-KW"/>
</dbReference>
<feature type="binding site" evidence="10">
    <location>
        <position position="248"/>
    </location>
    <ligand>
        <name>NAD(+)</name>
        <dbReference type="ChEBI" id="CHEBI:57540"/>
    </ligand>
</feature>
<keyword evidence="16" id="KW-1185">Reference proteome</keyword>
<feature type="binding site" evidence="10">
    <location>
        <position position="134"/>
    </location>
    <ligand>
        <name>NAD(+)</name>
        <dbReference type="ChEBI" id="CHEBI:57540"/>
    </ligand>
</feature>
<feature type="binding site" evidence="10">
    <location>
        <position position="266"/>
    </location>
    <ligand>
        <name>NAD(+)</name>
        <dbReference type="ChEBI" id="CHEBI:57540"/>
    </ligand>
</feature>
<feature type="domain" description="Glycerol-3-phosphate dehydrogenase NAD-dependent N-terminal" evidence="13">
    <location>
        <begin position="5"/>
        <end position="154"/>
    </location>
</feature>
<dbReference type="AlphaFoldDB" id="A0A2P1P6U9"/>
<dbReference type="InterPro" id="IPR011128">
    <property type="entry name" value="G3P_DH_NAD-dep_N"/>
</dbReference>
<keyword evidence="6" id="KW-0594">Phospholipid biosynthesis</keyword>
<dbReference type="EC" id="1.1.1.94" evidence="12"/>
<dbReference type="RefSeq" id="WP_106873865.1">
    <property type="nucleotide sequence ID" value="NZ_CP027845.1"/>
</dbReference>
<dbReference type="GO" id="GO:0005829">
    <property type="term" value="C:cytosol"/>
    <property type="evidence" value="ECO:0007669"/>
    <property type="project" value="TreeGrafter"/>
</dbReference>
<evidence type="ECO:0000256" key="6">
    <source>
        <dbReference type="ARBA" id="ARBA00023209"/>
    </source>
</evidence>
<keyword evidence="7" id="KW-1208">Phospholipid metabolism</keyword>
<proteinExistence type="inferred from homology"/>
<evidence type="ECO:0000256" key="3">
    <source>
        <dbReference type="ARBA" id="ARBA00022741"/>
    </source>
</evidence>
<evidence type="ECO:0000259" key="14">
    <source>
        <dbReference type="Pfam" id="PF07479"/>
    </source>
</evidence>
<evidence type="ECO:0000256" key="9">
    <source>
        <dbReference type="PIRSR" id="PIRSR000114-2"/>
    </source>
</evidence>
<dbReference type="Gene3D" id="3.40.50.720">
    <property type="entry name" value="NAD(P)-binding Rossmann-like Domain"/>
    <property type="match status" value="1"/>
</dbReference>
<dbReference type="InterPro" id="IPR036291">
    <property type="entry name" value="NAD(P)-bd_dom_sf"/>
</dbReference>
<dbReference type="GO" id="GO:0046168">
    <property type="term" value="P:glycerol-3-phosphate catabolic process"/>
    <property type="evidence" value="ECO:0007669"/>
    <property type="project" value="InterPro"/>
</dbReference>
<feature type="binding site" evidence="10">
    <location>
        <begin position="9"/>
        <end position="14"/>
    </location>
    <ligand>
        <name>NAD(+)</name>
        <dbReference type="ChEBI" id="CHEBI:57540"/>
    </ligand>
</feature>
<dbReference type="Gene3D" id="1.10.1040.10">
    <property type="entry name" value="N-(1-d-carboxylethyl)-l-norvaline Dehydrogenase, domain 2"/>
    <property type="match status" value="1"/>
</dbReference>
<dbReference type="GO" id="GO:0005975">
    <property type="term" value="P:carbohydrate metabolic process"/>
    <property type="evidence" value="ECO:0007669"/>
    <property type="project" value="InterPro"/>
</dbReference>
<reference evidence="15 16" key="1">
    <citation type="submission" date="2018-03" db="EMBL/GenBank/DDBJ databases">
        <title>A gene transfer event suggests a long-term partnership between eustigmatophyte algae and a novel lineage of endosymbiotic bacteria.</title>
        <authorList>
            <person name="Yurchenko T."/>
            <person name="Sevcikova T."/>
            <person name="Pribyl P."/>
            <person name="El Karkouri K."/>
            <person name="Klimes V."/>
            <person name="Amaral R."/>
            <person name="Zbrankova V."/>
            <person name="Kim E."/>
            <person name="Raoult D."/>
            <person name="Santos L.M.A."/>
            <person name="Elias M."/>
        </authorList>
    </citation>
    <scope>NUCLEOTIDE SEQUENCE [LARGE SCALE GENOMIC DNA]</scope>
    <source>
        <strain evidence="15">CCALA 838</strain>
    </source>
</reference>
<evidence type="ECO:0000256" key="11">
    <source>
        <dbReference type="RuleBase" id="RU000437"/>
    </source>
</evidence>
<dbReference type="InterPro" id="IPR008927">
    <property type="entry name" value="6-PGluconate_DH-like_C_sf"/>
</dbReference>
<comment type="similarity">
    <text evidence="1 11">Belongs to the NAD-dependent glycerol-3-phosphate dehydrogenase family.</text>
</comment>
<feature type="binding site" evidence="9">
    <location>
        <begin position="248"/>
        <end position="249"/>
    </location>
    <ligand>
        <name>substrate</name>
    </ligand>
</feature>
<dbReference type="InterPro" id="IPR013328">
    <property type="entry name" value="6PGD_dom2"/>
</dbReference>
<evidence type="ECO:0000256" key="1">
    <source>
        <dbReference type="ARBA" id="ARBA00011009"/>
    </source>
</evidence>
<feature type="active site" description="Proton acceptor" evidence="8">
    <location>
        <position position="185"/>
    </location>
</feature>
<evidence type="ECO:0000256" key="10">
    <source>
        <dbReference type="PIRSR" id="PIRSR000114-3"/>
    </source>
</evidence>
<evidence type="ECO:0000256" key="12">
    <source>
        <dbReference type="RuleBase" id="RU000439"/>
    </source>
</evidence>
<dbReference type="KEGG" id="ptc:phytr_230"/>
<evidence type="ECO:0000313" key="15">
    <source>
        <dbReference type="EMBL" id="AVP86986.1"/>
    </source>
</evidence>
<dbReference type="Pfam" id="PF07479">
    <property type="entry name" value="NAD_Gly3P_dh_C"/>
    <property type="match status" value="1"/>
</dbReference>